<dbReference type="SUPFAM" id="SSF53335">
    <property type="entry name" value="S-adenosyl-L-methionine-dependent methyltransferases"/>
    <property type="match status" value="1"/>
</dbReference>
<dbReference type="RefSeq" id="WP_085197100.1">
    <property type="nucleotide sequence ID" value="NZ_JACKVI010000019.1"/>
</dbReference>
<evidence type="ECO:0000256" key="2">
    <source>
        <dbReference type="ARBA" id="ARBA00008138"/>
    </source>
</evidence>
<comment type="function">
    <text evidence="1 6">Exhibits S-adenosyl-L-methionine-dependent methyltransferase activity.</text>
</comment>
<evidence type="ECO:0000313" key="7">
    <source>
        <dbReference type="EMBL" id="ORV60139.1"/>
    </source>
</evidence>
<gene>
    <name evidence="7" type="ORF">AWC06_14720</name>
</gene>
<keyword evidence="8" id="KW-1185">Reference proteome</keyword>
<keyword evidence="3 6" id="KW-0489">Methyltransferase</keyword>
<sequence>MPRTDDDSWDITESVGSTALGVAAARAAETESEDPLIQDPFARAFVEAAGDGMWSLVANPALSAELADVDPDLRTRMRVMVDFVAVRTVFFDDFFLNAAKLGVRQVVILAAGLDARAWRLPWPDGTTVYELDQEKVLEFKSNTLQQRGARPTCNLRNVAVDLRQDWPTALQQAGFDAAQPSAWSVEGLVRYLPARAQDLLFDRIHALSPAGSWLAANIPAKSALDPALLARQRERSQRIRAVASQVLDAEVPDVEDLWYAEERTDLPEWLREHDWDASAISLAEMLTRYGRSCPDDDVIPPTVFVAAQRLSATG</sequence>
<proteinExistence type="inferred from homology"/>
<dbReference type="PANTHER" id="PTHR43619:SF2">
    <property type="entry name" value="S-ADENOSYL-L-METHIONINE-DEPENDENT METHYLTRANSFERASES SUPERFAMILY PROTEIN"/>
    <property type="match status" value="1"/>
</dbReference>
<evidence type="ECO:0000256" key="3">
    <source>
        <dbReference type="ARBA" id="ARBA00022603"/>
    </source>
</evidence>
<comment type="caution">
    <text evidence="7">The sequence shown here is derived from an EMBL/GenBank/DDBJ whole genome shotgun (WGS) entry which is preliminary data.</text>
</comment>
<dbReference type="InterPro" id="IPR007213">
    <property type="entry name" value="Ppm1/Ppm2/Tcmp"/>
</dbReference>
<dbReference type="EMBL" id="LQOW01000021">
    <property type="protein sequence ID" value="ORV60139.1"/>
    <property type="molecule type" value="Genomic_DNA"/>
</dbReference>
<evidence type="ECO:0000313" key="8">
    <source>
        <dbReference type="Proteomes" id="UP000194000"/>
    </source>
</evidence>
<dbReference type="InterPro" id="IPR011610">
    <property type="entry name" value="SAM_mthyl_Trfase_ML2640-like"/>
</dbReference>
<evidence type="ECO:0000256" key="1">
    <source>
        <dbReference type="ARBA" id="ARBA00003907"/>
    </source>
</evidence>
<dbReference type="Pfam" id="PF04072">
    <property type="entry name" value="LCM"/>
    <property type="match status" value="1"/>
</dbReference>
<organism evidence="7 8">
    <name type="scientific">Mycobacterium fragae</name>
    <dbReference type="NCBI Taxonomy" id="1260918"/>
    <lineage>
        <taxon>Bacteria</taxon>
        <taxon>Bacillati</taxon>
        <taxon>Actinomycetota</taxon>
        <taxon>Actinomycetes</taxon>
        <taxon>Mycobacteriales</taxon>
        <taxon>Mycobacteriaceae</taxon>
        <taxon>Mycobacterium</taxon>
    </lineage>
</organism>
<keyword evidence="5 6" id="KW-0949">S-adenosyl-L-methionine</keyword>
<evidence type="ECO:0000256" key="5">
    <source>
        <dbReference type="ARBA" id="ARBA00022691"/>
    </source>
</evidence>
<evidence type="ECO:0000256" key="6">
    <source>
        <dbReference type="RuleBase" id="RU362030"/>
    </source>
</evidence>
<dbReference type="GO" id="GO:0032259">
    <property type="term" value="P:methylation"/>
    <property type="evidence" value="ECO:0007669"/>
    <property type="project" value="UniProtKB-KW"/>
</dbReference>
<evidence type="ECO:0000256" key="4">
    <source>
        <dbReference type="ARBA" id="ARBA00022679"/>
    </source>
</evidence>
<dbReference type="STRING" id="1260918.AWC06_14720"/>
<protein>
    <recommendedName>
        <fullName evidence="6">S-adenosyl-L-methionine-dependent methyltransferase</fullName>
        <ecNumber evidence="6">2.1.1.-</ecNumber>
    </recommendedName>
</protein>
<dbReference type="FunFam" id="3.40.50.150:FF:000152">
    <property type="entry name" value="S-adenosyl-L-methionine-dependent methyltransferase"/>
    <property type="match status" value="1"/>
</dbReference>
<dbReference type="PANTHER" id="PTHR43619">
    <property type="entry name" value="S-ADENOSYL-L-METHIONINE-DEPENDENT METHYLTRANSFERASE YKTD-RELATED"/>
    <property type="match status" value="1"/>
</dbReference>
<comment type="similarity">
    <text evidence="2 6">Belongs to the UPF0677 family.</text>
</comment>
<dbReference type="NCBIfam" id="TIGR00027">
    <property type="entry name" value="mthyl_TIGR00027"/>
    <property type="match status" value="1"/>
</dbReference>
<dbReference type="Gene3D" id="3.40.50.150">
    <property type="entry name" value="Vaccinia Virus protein VP39"/>
    <property type="match status" value="1"/>
</dbReference>
<keyword evidence="4 7" id="KW-0808">Transferase</keyword>
<accession>A0A1X1UTW5</accession>
<dbReference type="InterPro" id="IPR029063">
    <property type="entry name" value="SAM-dependent_MTases_sf"/>
</dbReference>
<dbReference type="EC" id="2.1.1.-" evidence="6"/>
<reference evidence="7 8" key="1">
    <citation type="submission" date="2016-01" db="EMBL/GenBank/DDBJ databases">
        <title>The new phylogeny of the genus Mycobacterium.</title>
        <authorList>
            <person name="Tarcisio F."/>
            <person name="Conor M."/>
            <person name="Antonella G."/>
            <person name="Elisabetta G."/>
            <person name="Giulia F.S."/>
            <person name="Sara T."/>
            <person name="Anna F."/>
            <person name="Clotilde B."/>
            <person name="Roberto B."/>
            <person name="Veronica D.S."/>
            <person name="Fabio R."/>
            <person name="Monica P."/>
            <person name="Olivier J."/>
            <person name="Enrico T."/>
            <person name="Nicola S."/>
        </authorList>
    </citation>
    <scope>NUCLEOTIDE SEQUENCE [LARGE SCALE GENOMIC DNA]</scope>
    <source>
        <strain evidence="7 8">DSM 45731</strain>
    </source>
</reference>
<dbReference type="AlphaFoldDB" id="A0A1X1UTW5"/>
<dbReference type="GO" id="GO:0008168">
    <property type="term" value="F:methyltransferase activity"/>
    <property type="evidence" value="ECO:0007669"/>
    <property type="project" value="UniProtKB-UniRule"/>
</dbReference>
<name>A0A1X1UTW5_9MYCO</name>
<dbReference type="Proteomes" id="UP000194000">
    <property type="component" value="Unassembled WGS sequence"/>
</dbReference>
<dbReference type="OrthoDB" id="9806164at2"/>